<proteinExistence type="predicted"/>
<accession>A0A835CK37</accession>
<evidence type="ECO:0000313" key="2">
    <source>
        <dbReference type="EMBL" id="KAF7843000.1"/>
    </source>
</evidence>
<dbReference type="EMBL" id="JAAIUW010000002">
    <property type="protein sequence ID" value="KAF7843000.1"/>
    <property type="molecule type" value="Genomic_DNA"/>
</dbReference>
<dbReference type="PANTHER" id="PTHR33735">
    <property type="entry name" value="EXPRESSED PROTEIN"/>
    <property type="match status" value="1"/>
</dbReference>
<evidence type="ECO:0000256" key="1">
    <source>
        <dbReference type="SAM" id="Coils"/>
    </source>
</evidence>
<comment type="caution">
    <text evidence="2">The sequence shown here is derived from an EMBL/GenBank/DDBJ whole genome shotgun (WGS) entry which is preliminary data.</text>
</comment>
<name>A0A835CK37_9FABA</name>
<sequence>MSRREQWVTQNFRVVLHLLRASKIESNYGGFQRNSLVMPKSKLGNGYWMHPGLQFYSTNRFTSSDSYGVKNVKAQQPVPSSPSFIFPNWLKWALGSVVSLLLPLWTHNLQTLQKIEGEADILIEEVEEVAKAVEEVANVTDELAEEVAQHFGEDSKLEKAALVVENVSKEAVNVTEEFIHKVDELKKDLNDLESSLQPFIDEKESERK</sequence>
<feature type="coiled-coil region" evidence="1">
    <location>
        <begin position="112"/>
        <end position="149"/>
    </location>
</feature>
<dbReference type="OrthoDB" id="783687at2759"/>
<dbReference type="PANTHER" id="PTHR33735:SF10">
    <property type="entry name" value="EXPRESSED PROTEIN"/>
    <property type="match status" value="1"/>
</dbReference>
<keyword evidence="1" id="KW-0175">Coiled coil</keyword>
<organism evidence="2 3">
    <name type="scientific">Senna tora</name>
    <dbReference type="NCBI Taxonomy" id="362788"/>
    <lineage>
        <taxon>Eukaryota</taxon>
        <taxon>Viridiplantae</taxon>
        <taxon>Streptophyta</taxon>
        <taxon>Embryophyta</taxon>
        <taxon>Tracheophyta</taxon>
        <taxon>Spermatophyta</taxon>
        <taxon>Magnoliopsida</taxon>
        <taxon>eudicotyledons</taxon>
        <taxon>Gunneridae</taxon>
        <taxon>Pentapetalae</taxon>
        <taxon>rosids</taxon>
        <taxon>fabids</taxon>
        <taxon>Fabales</taxon>
        <taxon>Fabaceae</taxon>
        <taxon>Caesalpinioideae</taxon>
        <taxon>Cassia clade</taxon>
        <taxon>Senna</taxon>
    </lineage>
</organism>
<evidence type="ECO:0000313" key="3">
    <source>
        <dbReference type="Proteomes" id="UP000634136"/>
    </source>
</evidence>
<reference evidence="2" key="1">
    <citation type="submission" date="2020-09" db="EMBL/GenBank/DDBJ databases">
        <title>Genome-Enabled Discovery of Anthraquinone Biosynthesis in Senna tora.</title>
        <authorList>
            <person name="Kang S.-H."/>
            <person name="Pandey R.P."/>
            <person name="Lee C.-M."/>
            <person name="Sim J.-S."/>
            <person name="Jeong J.-T."/>
            <person name="Choi B.-S."/>
            <person name="Jung M."/>
            <person name="Ginzburg D."/>
            <person name="Zhao K."/>
            <person name="Won S.Y."/>
            <person name="Oh T.-J."/>
            <person name="Yu Y."/>
            <person name="Kim N.-H."/>
            <person name="Lee O.R."/>
            <person name="Lee T.-H."/>
            <person name="Bashyal P."/>
            <person name="Kim T.-S."/>
            <person name="Lee W.-H."/>
            <person name="Kawkins C."/>
            <person name="Kim C.-K."/>
            <person name="Kim J.S."/>
            <person name="Ahn B.O."/>
            <person name="Rhee S.Y."/>
            <person name="Sohng J.K."/>
        </authorList>
    </citation>
    <scope>NUCLEOTIDE SEQUENCE</scope>
    <source>
        <tissue evidence="2">Leaf</tissue>
    </source>
</reference>
<dbReference type="AlphaFoldDB" id="A0A835CK37"/>
<gene>
    <name evidence="2" type="ORF">G2W53_005298</name>
</gene>
<keyword evidence="3" id="KW-1185">Reference proteome</keyword>
<dbReference type="Proteomes" id="UP000634136">
    <property type="component" value="Unassembled WGS sequence"/>
</dbReference>
<protein>
    <submittedName>
        <fullName evidence="2">Uncharacterized protein</fullName>
    </submittedName>
</protein>